<name>B0D2P1_LACBS</name>
<dbReference type="RefSeq" id="XP_001878086.1">
    <property type="nucleotide sequence ID" value="XM_001878051.1"/>
</dbReference>
<evidence type="ECO:0000313" key="3">
    <source>
        <dbReference type="EMBL" id="EDR10785.1"/>
    </source>
</evidence>
<sequence>MVRFAASILVAATLVAAACAQEQRHARRDRGDINLFEREIPFDLGDLSARNNADLYTREVELLERDLELLRRARTFGRTASRPPSRAVSPPPRPTTPLPPYPPPPLYPNPPPYSLRDFDEELFERDIEDELLERDFDKEYLVEREIDELD</sequence>
<dbReference type="HOGENOM" id="CLU_1740843_0_0_1"/>
<evidence type="ECO:0000313" key="4">
    <source>
        <dbReference type="Proteomes" id="UP000001194"/>
    </source>
</evidence>
<dbReference type="EMBL" id="DS547096">
    <property type="protein sequence ID" value="EDR10785.1"/>
    <property type="molecule type" value="Genomic_DNA"/>
</dbReference>
<gene>
    <name evidence="3" type="ORF">LACBIDRAFT_315576</name>
</gene>
<evidence type="ECO:0000256" key="1">
    <source>
        <dbReference type="SAM" id="MobiDB-lite"/>
    </source>
</evidence>
<dbReference type="Proteomes" id="UP000001194">
    <property type="component" value="Unassembled WGS sequence"/>
</dbReference>
<proteinExistence type="predicted"/>
<accession>B0D2P1</accession>
<dbReference type="AlphaFoldDB" id="B0D2P1"/>
<reference evidence="3 4" key="1">
    <citation type="journal article" date="2008" name="Nature">
        <title>The genome of Laccaria bicolor provides insights into mycorrhizal symbiosis.</title>
        <authorList>
            <person name="Martin F."/>
            <person name="Aerts A."/>
            <person name="Ahren D."/>
            <person name="Brun A."/>
            <person name="Danchin E.G.J."/>
            <person name="Duchaussoy F."/>
            <person name="Gibon J."/>
            <person name="Kohler A."/>
            <person name="Lindquist E."/>
            <person name="Pereda V."/>
            <person name="Salamov A."/>
            <person name="Shapiro H.J."/>
            <person name="Wuyts J."/>
            <person name="Blaudez D."/>
            <person name="Buee M."/>
            <person name="Brokstein P."/>
            <person name="Canbaeck B."/>
            <person name="Cohen D."/>
            <person name="Courty P.E."/>
            <person name="Coutinho P.M."/>
            <person name="Delaruelle C."/>
            <person name="Detter J.C."/>
            <person name="Deveau A."/>
            <person name="DiFazio S."/>
            <person name="Duplessis S."/>
            <person name="Fraissinet-Tachet L."/>
            <person name="Lucic E."/>
            <person name="Frey-Klett P."/>
            <person name="Fourrey C."/>
            <person name="Feussner I."/>
            <person name="Gay G."/>
            <person name="Grimwood J."/>
            <person name="Hoegger P.J."/>
            <person name="Jain P."/>
            <person name="Kilaru S."/>
            <person name="Labbe J."/>
            <person name="Lin Y.C."/>
            <person name="Legue V."/>
            <person name="Le Tacon F."/>
            <person name="Marmeisse R."/>
            <person name="Melayah D."/>
            <person name="Montanini B."/>
            <person name="Muratet M."/>
            <person name="Nehls U."/>
            <person name="Niculita-Hirzel H."/>
            <person name="Oudot-Le Secq M.P."/>
            <person name="Peter M."/>
            <person name="Quesneville H."/>
            <person name="Rajashekar B."/>
            <person name="Reich M."/>
            <person name="Rouhier N."/>
            <person name="Schmutz J."/>
            <person name="Yin T."/>
            <person name="Chalot M."/>
            <person name="Henrissat B."/>
            <person name="Kuees U."/>
            <person name="Lucas S."/>
            <person name="Van de Peer Y."/>
            <person name="Podila G.K."/>
            <person name="Polle A."/>
            <person name="Pukkila P.J."/>
            <person name="Richardson P.M."/>
            <person name="Rouze P."/>
            <person name="Sanders I.R."/>
            <person name="Stajich J.E."/>
            <person name="Tunlid A."/>
            <person name="Tuskan G."/>
            <person name="Grigoriev I.V."/>
        </authorList>
    </citation>
    <scope>NUCLEOTIDE SEQUENCE [LARGE SCALE GENOMIC DNA]</scope>
    <source>
        <strain evidence="4">S238N-H82 / ATCC MYA-4686</strain>
    </source>
</reference>
<evidence type="ECO:0000256" key="2">
    <source>
        <dbReference type="SAM" id="SignalP"/>
    </source>
</evidence>
<dbReference type="InParanoid" id="B0D2P1"/>
<feature type="compositionally biased region" description="Low complexity" evidence="1">
    <location>
        <begin position="78"/>
        <end position="88"/>
    </location>
</feature>
<feature type="compositionally biased region" description="Pro residues" evidence="1">
    <location>
        <begin position="89"/>
        <end position="113"/>
    </location>
</feature>
<protein>
    <submittedName>
        <fullName evidence="3">Predicted protein</fullName>
    </submittedName>
</protein>
<keyword evidence="2" id="KW-0732">Signal</keyword>
<dbReference type="KEGG" id="lbc:LACBIDRAFT_315576"/>
<feature type="chain" id="PRO_5002747037" evidence="2">
    <location>
        <begin position="21"/>
        <end position="150"/>
    </location>
</feature>
<keyword evidence="4" id="KW-1185">Reference proteome</keyword>
<feature type="signal peptide" evidence="2">
    <location>
        <begin position="1"/>
        <end position="20"/>
    </location>
</feature>
<organism evidence="4">
    <name type="scientific">Laccaria bicolor (strain S238N-H82 / ATCC MYA-4686)</name>
    <name type="common">Bicoloured deceiver</name>
    <name type="synonym">Laccaria laccata var. bicolor</name>
    <dbReference type="NCBI Taxonomy" id="486041"/>
    <lineage>
        <taxon>Eukaryota</taxon>
        <taxon>Fungi</taxon>
        <taxon>Dikarya</taxon>
        <taxon>Basidiomycota</taxon>
        <taxon>Agaricomycotina</taxon>
        <taxon>Agaricomycetes</taxon>
        <taxon>Agaricomycetidae</taxon>
        <taxon>Agaricales</taxon>
        <taxon>Agaricineae</taxon>
        <taxon>Hydnangiaceae</taxon>
        <taxon>Laccaria</taxon>
    </lineage>
</organism>
<dbReference type="PROSITE" id="PS51257">
    <property type="entry name" value="PROKAR_LIPOPROTEIN"/>
    <property type="match status" value="1"/>
</dbReference>
<dbReference type="GeneID" id="6074107"/>
<feature type="region of interest" description="Disordered" evidence="1">
    <location>
        <begin position="74"/>
        <end position="115"/>
    </location>
</feature>